<proteinExistence type="predicted"/>
<gene>
    <name evidence="1" type="ORF">GWI72_11680</name>
</gene>
<reference evidence="1 2" key="1">
    <citation type="submission" date="2020-01" db="EMBL/GenBank/DDBJ databases">
        <authorList>
            <person name="Peng S.Y."/>
            <person name="Li J."/>
            <person name="Wang M."/>
            <person name="Wang L."/>
            <person name="Wang C.Q."/>
            <person name="Wang J.R."/>
        </authorList>
    </citation>
    <scope>NUCLEOTIDE SEQUENCE [LARGE SCALE GENOMIC DNA]</scope>
    <source>
        <strain evidence="1 2">XCT-53</strain>
    </source>
</reference>
<name>A0A7X5J9G8_9HYPH</name>
<dbReference type="RefSeq" id="WP_161676385.1">
    <property type="nucleotide sequence ID" value="NZ_JAABLP010000003.1"/>
</dbReference>
<sequence length="217" mass="23531">MNWTESLDQYCERLDASFWAEPINAVTNAAFLVAAALALRIWLRQTPRDWSALALILVVAATGIGSFLFHTFANRWSLLSDVIPIAIFIHLYLFLALRRFLTAPVIVAGGTTALFLVASPFIGRLAAPLVGSSAGYLPALAAIFVVGALCLRRSRETALGLFVTGGVFALSLTFRTLDGPLCGLLPFGTHFLWHLLNATVLFLLLALYLKAGAALRR</sequence>
<protein>
    <submittedName>
        <fullName evidence="1">Uncharacterized protein</fullName>
    </submittedName>
</protein>
<organism evidence="1 2">
    <name type="scientific">Pannonibacter tanglangensis</name>
    <dbReference type="NCBI Taxonomy" id="2750084"/>
    <lineage>
        <taxon>Bacteria</taxon>
        <taxon>Pseudomonadati</taxon>
        <taxon>Pseudomonadota</taxon>
        <taxon>Alphaproteobacteria</taxon>
        <taxon>Hyphomicrobiales</taxon>
        <taxon>Stappiaceae</taxon>
        <taxon>Pannonibacter</taxon>
    </lineage>
</organism>
<evidence type="ECO:0000313" key="2">
    <source>
        <dbReference type="Proteomes" id="UP000586722"/>
    </source>
</evidence>
<dbReference type="Proteomes" id="UP000586722">
    <property type="component" value="Unassembled WGS sequence"/>
</dbReference>
<evidence type="ECO:0000313" key="1">
    <source>
        <dbReference type="EMBL" id="NBN78927.1"/>
    </source>
</evidence>
<dbReference type="EMBL" id="JAABLQ010000001">
    <property type="protein sequence ID" value="NBN78927.1"/>
    <property type="molecule type" value="Genomic_DNA"/>
</dbReference>
<comment type="caution">
    <text evidence="1">The sequence shown here is derived from an EMBL/GenBank/DDBJ whole genome shotgun (WGS) entry which is preliminary data.</text>
</comment>
<keyword evidence="2" id="KW-1185">Reference proteome</keyword>
<dbReference type="AlphaFoldDB" id="A0A7X5J9G8"/>
<accession>A0A7X5J9G8</accession>